<dbReference type="Gene3D" id="1.10.760.10">
    <property type="entry name" value="Cytochrome c-like domain"/>
    <property type="match status" value="1"/>
</dbReference>
<dbReference type="SUPFAM" id="SSF46626">
    <property type="entry name" value="Cytochrome c"/>
    <property type="match status" value="1"/>
</dbReference>
<dbReference type="GO" id="GO:0046872">
    <property type="term" value="F:metal ion binding"/>
    <property type="evidence" value="ECO:0007669"/>
    <property type="project" value="UniProtKB-KW"/>
</dbReference>
<evidence type="ECO:0000313" key="6">
    <source>
        <dbReference type="EMBL" id="MBC8518989.1"/>
    </source>
</evidence>
<keyword evidence="2 4" id="KW-0479">Metal-binding</keyword>
<dbReference type="Proteomes" id="UP000654401">
    <property type="component" value="Unassembled WGS sequence"/>
</dbReference>
<evidence type="ECO:0000256" key="1">
    <source>
        <dbReference type="ARBA" id="ARBA00022617"/>
    </source>
</evidence>
<organism evidence="6 7">
    <name type="scientific">Candidatus Thiopontia autotrophica</name>
    <dbReference type="NCBI Taxonomy" id="2841688"/>
    <lineage>
        <taxon>Bacteria</taxon>
        <taxon>Pseudomonadati</taxon>
        <taxon>Pseudomonadota</taxon>
        <taxon>Gammaproteobacteria</taxon>
        <taxon>Candidatus Thiopontia</taxon>
    </lineage>
</organism>
<evidence type="ECO:0000259" key="5">
    <source>
        <dbReference type="PROSITE" id="PS51007"/>
    </source>
</evidence>
<evidence type="ECO:0000256" key="4">
    <source>
        <dbReference type="PROSITE-ProRule" id="PRU00433"/>
    </source>
</evidence>
<sequence>MAADAAIFLTFYQCKELIMNKVMISVVATVVMASSQSVMADAAGDFAAGCFACHSPATAAAVGAPGMGDKAAWAPRIAKGMDALYATAINGSPTNPLMMPRGGTALSDDALKAVVDYMVEQSK</sequence>
<dbReference type="AlphaFoldDB" id="A0A8J6P2T8"/>
<gene>
    <name evidence="6" type="ORF">H8D24_01085</name>
</gene>
<dbReference type="InterPro" id="IPR009056">
    <property type="entry name" value="Cyt_c-like_dom"/>
</dbReference>
<dbReference type="GO" id="GO:0009055">
    <property type="term" value="F:electron transfer activity"/>
    <property type="evidence" value="ECO:0007669"/>
    <property type="project" value="InterPro"/>
</dbReference>
<evidence type="ECO:0000256" key="2">
    <source>
        <dbReference type="ARBA" id="ARBA00022723"/>
    </source>
</evidence>
<protein>
    <submittedName>
        <fullName evidence="6">C-type cytochrome</fullName>
    </submittedName>
</protein>
<comment type="caution">
    <text evidence="6">The sequence shown here is derived from an EMBL/GenBank/DDBJ whole genome shotgun (WGS) entry which is preliminary data.</text>
</comment>
<dbReference type="InterPro" id="IPR036909">
    <property type="entry name" value="Cyt_c-like_dom_sf"/>
</dbReference>
<evidence type="ECO:0000313" key="7">
    <source>
        <dbReference type="Proteomes" id="UP000654401"/>
    </source>
</evidence>
<dbReference type="Pfam" id="PF13442">
    <property type="entry name" value="Cytochrome_CBB3"/>
    <property type="match status" value="1"/>
</dbReference>
<reference evidence="6 7" key="1">
    <citation type="submission" date="2020-08" db="EMBL/GenBank/DDBJ databases">
        <title>Bridging the membrane lipid divide: bacteria of the FCB group superphylum have the potential to synthesize archaeal ether lipids.</title>
        <authorList>
            <person name="Villanueva L."/>
            <person name="Von Meijenfeldt F.A.B."/>
            <person name="Westbye A.B."/>
            <person name="Yadav S."/>
            <person name="Hopmans E.C."/>
            <person name="Dutilh B.E."/>
            <person name="Sinninghe Damste J.S."/>
        </authorList>
    </citation>
    <scope>NUCLEOTIDE SEQUENCE [LARGE SCALE GENOMIC DNA]</scope>
    <source>
        <strain evidence="6">NIOZ-UU100</strain>
    </source>
</reference>
<accession>A0A8J6P2T8</accession>
<feature type="domain" description="Cytochrome c" evidence="5">
    <location>
        <begin position="37"/>
        <end position="122"/>
    </location>
</feature>
<dbReference type="PROSITE" id="PS51007">
    <property type="entry name" value="CYTC"/>
    <property type="match status" value="1"/>
</dbReference>
<proteinExistence type="predicted"/>
<dbReference type="EMBL" id="JACNFK010000014">
    <property type="protein sequence ID" value="MBC8518989.1"/>
    <property type="molecule type" value="Genomic_DNA"/>
</dbReference>
<dbReference type="PANTHER" id="PTHR40942">
    <property type="match status" value="1"/>
</dbReference>
<evidence type="ECO:0000256" key="3">
    <source>
        <dbReference type="ARBA" id="ARBA00023004"/>
    </source>
</evidence>
<name>A0A8J6P2T8_9GAMM</name>
<dbReference type="GO" id="GO:0020037">
    <property type="term" value="F:heme binding"/>
    <property type="evidence" value="ECO:0007669"/>
    <property type="project" value="InterPro"/>
</dbReference>
<keyword evidence="1 4" id="KW-0349">Heme</keyword>
<dbReference type="PANTHER" id="PTHR40942:SF4">
    <property type="entry name" value="CYTOCHROME C5"/>
    <property type="match status" value="1"/>
</dbReference>
<keyword evidence="3 4" id="KW-0408">Iron</keyword>